<evidence type="ECO:0000256" key="5">
    <source>
        <dbReference type="ARBA" id="ARBA00023179"/>
    </source>
</evidence>
<evidence type="ECO:0000256" key="6">
    <source>
        <dbReference type="ARBA" id="ARBA00049593"/>
    </source>
</evidence>
<dbReference type="CDD" id="cd00051">
    <property type="entry name" value="EFh"/>
    <property type="match status" value="4"/>
</dbReference>
<feature type="domain" description="EF-hand" evidence="8">
    <location>
        <begin position="81"/>
        <end position="116"/>
    </location>
</feature>
<name>A0A8B6C1S6_MYTGA</name>
<feature type="domain" description="EF-hand" evidence="8">
    <location>
        <begin position="8"/>
        <end position="43"/>
    </location>
</feature>
<evidence type="ECO:0000256" key="4">
    <source>
        <dbReference type="ARBA" id="ARBA00023175"/>
    </source>
</evidence>
<dbReference type="FunFam" id="1.10.238.10:FF:000527">
    <property type="entry name" value="Calmodulin-3"/>
    <property type="match status" value="1"/>
</dbReference>
<feature type="domain" description="EF-hand" evidence="8">
    <location>
        <begin position="117"/>
        <end position="152"/>
    </location>
</feature>
<dbReference type="PANTHER" id="PTHR23048:SF59">
    <property type="entry name" value="EF-HAND SUPERFAMILY PROTEIN"/>
    <property type="match status" value="1"/>
</dbReference>
<dbReference type="AlphaFoldDB" id="A0A8B6C1S6"/>
<evidence type="ECO:0000313" key="10">
    <source>
        <dbReference type="Proteomes" id="UP000596742"/>
    </source>
</evidence>
<keyword evidence="3" id="KW-0518">Myosin</keyword>
<dbReference type="Pfam" id="PF13499">
    <property type="entry name" value="EF-hand_7"/>
    <property type="match status" value="3"/>
</dbReference>
<accession>A0A8B6C1S6</accession>
<dbReference type="InterPro" id="IPR050230">
    <property type="entry name" value="CALM/Myosin/TropC-like"/>
</dbReference>
<dbReference type="Gene3D" id="1.10.238.10">
    <property type="entry name" value="EF-hand"/>
    <property type="match status" value="5"/>
</dbReference>
<reference evidence="9" key="1">
    <citation type="submission" date="2018-11" db="EMBL/GenBank/DDBJ databases">
        <authorList>
            <person name="Alioto T."/>
            <person name="Alioto T."/>
        </authorList>
    </citation>
    <scope>NUCLEOTIDE SEQUENCE</scope>
</reference>
<proteinExistence type="predicted"/>
<organism evidence="9 10">
    <name type="scientific">Mytilus galloprovincialis</name>
    <name type="common">Mediterranean mussel</name>
    <dbReference type="NCBI Taxonomy" id="29158"/>
    <lineage>
        <taxon>Eukaryota</taxon>
        <taxon>Metazoa</taxon>
        <taxon>Spiralia</taxon>
        <taxon>Lophotrochozoa</taxon>
        <taxon>Mollusca</taxon>
        <taxon>Bivalvia</taxon>
        <taxon>Autobranchia</taxon>
        <taxon>Pteriomorphia</taxon>
        <taxon>Mytilida</taxon>
        <taxon>Mytiloidea</taxon>
        <taxon>Mytilidae</taxon>
        <taxon>Mytilinae</taxon>
        <taxon>Mytilus</taxon>
    </lineage>
</organism>
<feature type="domain" description="EF-hand" evidence="8">
    <location>
        <begin position="246"/>
        <end position="278"/>
    </location>
</feature>
<keyword evidence="10" id="KW-1185">Reference proteome</keyword>
<dbReference type="EMBL" id="UYJE01000972">
    <property type="protein sequence ID" value="VDH98028.1"/>
    <property type="molecule type" value="Genomic_DNA"/>
</dbReference>
<keyword evidence="4" id="KW-0505">Motor protein</keyword>
<comment type="function">
    <text evidence="6">In molluscan muscle, calcium regulation is associated with myosin rather than with actin. Muscle myosin contains two types of light chains: the catalytic light chain, essential for ATPase activity, and the regulatory light chain, a calcium-binding protein responsible for Ca(2+) dependent binding and Ca(2+) dependent Mg-ATPase activity.</text>
</comment>
<dbReference type="PROSITE" id="PS50222">
    <property type="entry name" value="EF_HAND_2"/>
    <property type="match status" value="6"/>
</dbReference>
<feature type="domain" description="EF-hand" evidence="8">
    <location>
        <begin position="210"/>
        <end position="245"/>
    </location>
</feature>
<dbReference type="InterPro" id="IPR002048">
    <property type="entry name" value="EF_hand_dom"/>
</dbReference>
<evidence type="ECO:0000313" key="9">
    <source>
        <dbReference type="EMBL" id="VDH98028.1"/>
    </source>
</evidence>
<dbReference type="FunFam" id="1.10.238.10:FF:000003">
    <property type="entry name" value="Calmodulin A"/>
    <property type="match status" value="1"/>
</dbReference>
<dbReference type="GO" id="GO:0005509">
    <property type="term" value="F:calcium ion binding"/>
    <property type="evidence" value="ECO:0007669"/>
    <property type="project" value="InterPro"/>
</dbReference>
<dbReference type="InterPro" id="IPR011992">
    <property type="entry name" value="EF-hand-dom_pair"/>
</dbReference>
<dbReference type="InterPro" id="IPR018247">
    <property type="entry name" value="EF_Hand_1_Ca_BS"/>
</dbReference>
<feature type="domain" description="EF-hand" evidence="8">
    <location>
        <begin position="173"/>
        <end position="208"/>
    </location>
</feature>
<evidence type="ECO:0000256" key="3">
    <source>
        <dbReference type="ARBA" id="ARBA00023123"/>
    </source>
</evidence>
<protein>
    <recommendedName>
        <fullName evidence="7">Sulfhydryl light chain</fullName>
    </recommendedName>
</protein>
<evidence type="ECO:0000256" key="2">
    <source>
        <dbReference type="ARBA" id="ARBA00022837"/>
    </source>
</evidence>
<dbReference type="GO" id="GO:0016460">
    <property type="term" value="C:myosin II complex"/>
    <property type="evidence" value="ECO:0007669"/>
    <property type="project" value="TreeGrafter"/>
</dbReference>
<dbReference type="PROSITE" id="PS00018">
    <property type="entry name" value="EF_HAND_1"/>
    <property type="match status" value="4"/>
</dbReference>
<sequence length="278" mass="31839">MADGLTEDQITEIKECFTLFDKDNDGFINPQELGTVMRALGQSPSEAEIEMLTKNYDEGGNQTIDFSEMLSIMSTRMKPKDPMTELQEAFKVFDKDGKGYIDSKHFRHLMTTMGEVMSNAEIEELIQEADKDGEGKINYEEIQNIFKHFNKNKDGKLTSRDLGLLMRAFNQSPTEAELQDIIKEIDQRGNEGIDYEEFLDLMYDAMKQQCTDEDYREVFNVYDKDGNGIIASDEFRAAMNSMGENLSKEEAEEMIMEADSDGDGQIDLAEFIKMMREK</sequence>
<evidence type="ECO:0000256" key="7">
    <source>
        <dbReference type="ARBA" id="ARBA00078496"/>
    </source>
</evidence>
<dbReference type="OrthoDB" id="26525at2759"/>
<keyword evidence="5" id="KW-0514">Muscle protein</keyword>
<dbReference type="SMART" id="SM00054">
    <property type="entry name" value="EFh"/>
    <property type="match status" value="7"/>
</dbReference>
<keyword evidence="1" id="KW-0677">Repeat</keyword>
<evidence type="ECO:0000259" key="8">
    <source>
        <dbReference type="PROSITE" id="PS50222"/>
    </source>
</evidence>
<evidence type="ECO:0000256" key="1">
    <source>
        <dbReference type="ARBA" id="ARBA00022737"/>
    </source>
</evidence>
<comment type="caution">
    <text evidence="9">The sequence shown here is derived from an EMBL/GenBank/DDBJ whole genome shotgun (WGS) entry which is preliminary data.</text>
</comment>
<dbReference type="PANTHER" id="PTHR23048">
    <property type="entry name" value="MYOSIN LIGHT CHAIN 1, 3"/>
    <property type="match status" value="1"/>
</dbReference>
<dbReference type="Proteomes" id="UP000596742">
    <property type="component" value="Unassembled WGS sequence"/>
</dbReference>
<gene>
    <name evidence="9" type="ORF">MGAL_10B039444</name>
</gene>
<keyword evidence="2" id="KW-0106">Calcium</keyword>
<dbReference type="Pfam" id="PF13833">
    <property type="entry name" value="EF-hand_8"/>
    <property type="match status" value="1"/>
</dbReference>
<dbReference type="SUPFAM" id="SSF47473">
    <property type="entry name" value="EF-hand"/>
    <property type="match status" value="2"/>
</dbReference>